<dbReference type="Proteomes" id="UP000246464">
    <property type="component" value="Chromosome 18"/>
</dbReference>
<gene>
    <name evidence="3" type="ORF">F2P81_021960</name>
    <name evidence="2" type="ORF">SMAX5B_020378</name>
</gene>
<name>A0A2U9CND7_SCOMX</name>
<reference evidence="3 5" key="2">
    <citation type="submission" date="2019-06" db="EMBL/GenBank/DDBJ databases">
        <title>Draft genomes of female and male turbot (Scophthalmus maximus).</title>
        <authorList>
            <person name="Xu H."/>
            <person name="Xu X.-W."/>
            <person name="Shao C."/>
            <person name="Chen S."/>
        </authorList>
    </citation>
    <scope>NUCLEOTIDE SEQUENCE [LARGE SCALE GENOMIC DNA]</scope>
    <source>
        <strain evidence="3">Ysfricsl-2016a</strain>
        <tissue evidence="3">Blood</tissue>
    </source>
</reference>
<proteinExistence type="predicted"/>
<evidence type="ECO:0000256" key="1">
    <source>
        <dbReference type="SAM" id="Coils"/>
    </source>
</evidence>
<keyword evidence="1" id="KW-0175">Coiled coil</keyword>
<dbReference type="EMBL" id="CP026260">
    <property type="protein sequence ID" value="AWP17246.1"/>
    <property type="molecule type" value="Genomic_DNA"/>
</dbReference>
<evidence type="ECO:0000313" key="4">
    <source>
        <dbReference type="Proteomes" id="UP000246464"/>
    </source>
</evidence>
<sequence>MDRQQDHREELMADLQQAEQDLACQTERLRELTTKLEMETTENQSLSDQVEYLKAELKKEQTWSLRQRDRLEELKNAHQHQPLAANQCNLATQDHEWLDLKKSNFEPQSKLKTEKRIAWALKREAAKLSAMLETEKEKSNSLSKQEEYLQTELQKDRTWKLELRDQLQKQKDAQQQELETAKFSNAVPEALLQEWEGMKKSNLQLMNKLKIEKDIITAREREAVMLSIRLESETTQNNASERESVCDQLRKQRNWRMKLIDQFDKQKVAHEQELKAAILSDIECEALYQELESLKATNLKLVTKLKAEEELSRDLQRETTLLSVSLEEETNKNKSLSQQGESLMTELQEEQTWRLGLSDLLQKEKDSHQQRFEALRQELEDQKATNNENLIKLHAEKEAGQALQRETGLLREEQVTHTECVFESFTLLKGIEKLKLEVFEEEP</sequence>
<dbReference type="AlphaFoldDB" id="A0A2U9CND7"/>
<evidence type="ECO:0000313" key="5">
    <source>
        <dbReference type="Proteomes" id="UP000438429"/>
    </source>
</evidence>
<accession>A0A2U9CND7</accession>
<feature type="coiled-coil region" evidence="1">
    <location>
        <begin position="1"/>
        <end position="56"/>
    </location>
</feature>
<dbReference type="EMBL" id="VEVO01000020">
    <property type="protein sequence ID" value="KAF0025079.1"/>
    <property type="molecule type" value="Genomic_DNA"/>
</dbReference>
<organism evidence="2 4">
    <name type="scientific">Scophthalmus maximus</name>
    <name type="common">Turbot</name>
    <name type="synonym">Psetta maxima</name>
    <dbReference type="NCBI Taxonomy" id="52904"/>
    <lineage>
        <taxon>Eukaryota</taxon>
        <taxon>Metazoa</taxon>
        <taxon>Chordata</taxon>
        <taxon>Craniata</taxon>
        <taxon>Vertebrata</taxon>
        <taxon>Euteleostomi</taxon>
        <taxon>Actinopterygii</taxon>
        <taxon>Neopterygii</taxon>
        <taxon>Teleostei</taxon>
        <taxon>Neoteleostei</taxon>
        <taxon>Acanthomorphata</taxon>
        <taxon>Carangaria</taxon>
        <taxon>Pleuronectiformes</taxon>
        <taxon>Pleuronectoidei</taxon>
        <taxon>Scophthalmidae</taxon>
        <taxon>Scophthalmus</taxon>
    </lineage>
</organism>
<protein>
    <submittedName>
        <fullName evidence="2">Putative leucine-rich repeat-containing protein DDB G0290503</fullName>
    </submittedName>
</protein>
<evidence type="ECO:0000313" key="3">
    <source>
        <dbReference type="EMBL" id="KAF0025079.1"/>
    </source>
</evidence>
<dbReference type="Proteomes" id="UP000438429">
    <property type="component" value="Unassembled WGS sequence"/>
</dbReference>
<feature type="coiled-coil region" evidence="1">
    <location>
        <begin position="291"/>
        <end position="396"/>
    </location>
</feature>
<keyword evidence="4" id="KW-1185">Reference proteome</keyword>
<evidence type="ECO:0000313" key="2">
    <source>
        <dbReference type="EMBL" id="AWP17246.1"/>
    </source>
</evidence>
<reference evidence="2 4" key="1">
    <citation type="submission" date="2017-12" db="EMBL/GenBank/DDBJ databases">
        <title>Integrating genomic resources of turbot (Scophthalmus maximus) in depth evaluation of genetic and physical mapping variation across individuals.</title>
        <authorList>
            <person name="Martinez P."/>
        </authorList>
    </citation>
    <scope>NUCLEOTIDE SEQUENCE [LARGE SCALE GENOMIC DNA]</scope>
</reference>